<sequence length="522" mass="59282">MRGYDSFTLLRLSFIVIIFPSTHFWTSVLRHADCFSTQTKPSLVSFCDEQRQQQVGSCPPEFEGEVCEWLDRQPCVSYRSVELPPNVLTAYPTVATTGYTFIELERKNEKSIDQTETRKEKTNTIALHLIPTPTRLEECLPPKFQKDITDYFNREKNKIGNICSNNNEDDDNDIERINTLSIREYSKVIHLHQDIWNSKRQIVRHRLMAQLGLGVHESVATGDKQCIKDNGRVTTSRRIFARKTVVRRITASIAMEFLDEHHLWGATKAKHNYGLFVESSNDANEGELVAVATFSTRRKIVRLGKPHRSHELLRFCSRRDSNVVGGISKLIKAFIREKTPDDIVTVVDRDWGDGSGWYSLGFQSVATMEPIVMAIRPFNEENVPRRHLVGAGIKNINTTIGNSTRSLNNKDRIGLSTDILQELNVLDSIEDILGTLSNHGFFPVYDTGVERLMKTISYDRNGNEPETTKGHITDLWQNSQPTYAKEYYSPNLGISVLLNYASSTPSALPQLIASSTIDRLVE</sequence>
<reference evidence="1" key="1">
    <citation type="submission" date="2021-01" db="EMBL/GenBank/DDBJ databases">
        <authorList>
            <person name="Corre E."/>
            <person name="Pelletier E."/>
            <person name="Niang G."/>
            <person name="Scheremetjew M."/>
            <person name="Finn R."/>
            <person name="Kale V."/>
            <person name="Holt S."/>
            <person name="Cochrane G."/>
            <person name="Meng A."/>
            <person name="Brown T."/>
            <person name="Cohen L."/>
        </authorList>
    </citation>
    <scope>NUCLEOTIDE SEQUENCE</scope>
    <source>
        <strain evidence="1">10249 10 AB</strain>
    </source>
</reference>
<organism evidence="1">
    <name type="scientific">Pseudo-nitzschia australis</name>
    <dbReference type="NCBI Taxonomy" id="44445"/>
    <lineage>
        <taxon>Eukaryota</taxon>
        <taxon>Sar</taxon>
        <taxon>Stramenopiles</taxon>
        <taxon>Ochrophyta</taxon>
        <taxon>Bacillariophyta</taxon>
        <taxon>Bacillariophyceae</taxon>
        <taxon>Bacillariophycidae</taxon>
        <taxon>Bacillariales</taxon>
        <taxon>Bacillariaceae</taxon>
        <taxon>Pseudo-nitzschia</taxon>
    </lineage>
</organism>
<dbReference type="EMBL" id="HBIX01024027">
    <property type="protein sequence ID" value="CAE0723877.1"/>
    <property type="molecule type" value="Transcribed_RNA"/>
</dbReference>
<dbReference type="AlphaFoldDB" id="A0A7S4ENC5"/>
<gene>
    <name evidence="1" type="ORF">PAUS00366_LOCUS16633</name>
</gene>
<name>A0A7S4ENC5_9STRA</name>
<evidence type="ECO:0000313" key="1">
    <source>
        <dbReference type="EMBL" id="CAE0723877.1"/>
    </source>
</evidence>
<proteinExistence type="predicted"/>
<accession>A0A7S4ENC5</accession>
<protein>
    <submittedName>
        <fullName evidence="1">Uncharacterized protein</fullName>
    </submittedName>
</protein>